<feature type="coiled-coil region" evidence="8">
    <location>
        <begin position="391"/>
        <end position="418"/>
    </location>
</feature>
<dbReference type="Gene3D" id="3.40.50.300">
    <property type="entry name" value="P-loop containing nucleotide triphosphate hydrolases"/>
    <property type="match status" value="1"/>
</dbReference>
<dbReference type="GO" id="GO:0005886">
    <property type="term" value="C:plasma membrane"/>
    <property type="evidence" value="ECO:0007669"/>
    <property type="project" value="UniProtKB-SubCell"/>
</dbReference>
<comment type="caution">
    <text evidence="12">The sequence shown here is derived from an EMBL/GenBank/DDBJ whole genome shotgun (WGS) entry which is preliminary data.</text>
</comment>
<comment type="subcellular location">
    <subcellularLocation>
        <location evidence="1">Cell membrane</location>
        <topology evidence="1">Multi-pass membrane protein</topology>
    </subcellularLocation>
</comment>
<evidence type="ECO:0000256" key="3">
    <source>
        <dbReference type="ARBA" id="ARBA00022692"/>
    </source>
</evidence>
<evidence type="ECO:0000313" key="12">
    <source>
        <dbReference type="EMBL" id="PRY37669.1"/>
    </source>
</evidence>
<dbReference type="CDD" id="cd05387">
    <property type="entry name" value="BY-kinase"/>
    <property type="match status" value="1"/>
</dbReference>
<keyword evidence="3 9" id="KW-0812">Transmembrane</keyword>
<dbReference type="InterPro" id="IPR005702">
    <property type="entry name" value="Wzc-like_C"/>
</dbReference>
<dbReference type="Proteomes" id="UP000238375">
    <property type="component" value="Unassembled WGS sequence"/>
</dbReference>
<dbReference type="NCBIfam" id="TIGR01007">
    <property type="entry name" value="eps_fam"/>
    <property type="match status" value="1"/>
</dbReference>
<evidence type="ECO:0000256" key="5">
    <source>
        <dbReference type="ARBA" id="ARBA00022840"/>
    </source>
</evidence>
<dbReference type="EMBL" id="PVTE01000010">
    <property type="protein sequence ID" value="PRY37669.1"/>
    <property type="molecule type" value="Genomic_DNA"/>
</dbReference>
<dbReference type="GO" id="GO:0004713">
    <property type="term" value="F:protein tyrosine kinase activity"/>
    <property type="evidence" value="ECO:0007669"/>
    <property type="project" value="TreeGrafter"/>
</dbReference>
<dbReference type="PANTHER" id="PTHR32309:SF13">
    <property type="entry name" value="FERRIC ENTEROBACTIN TRANSPORT PROTEIN FEPE"/>
    <property type="match status" value="1"/>
</dbReference>
<feature type="transmembrane region" description="Helical" evidence="9">
    <location>
        <begin position="32"/>
        <end position="52"/>
    </location>
</feature>
<keyword evidence="13" id="KW-1185">Reference proteome</keyword>
<protein>
    <submittedName>
        <fullName evidence="12">Capsular exopolysaccharide synthesis family protein</fullName>
    </submittedName>
</protein>
<evidence type="ECO:0000256" key="8">
    <source>
        <dbReference type="SAM" id="Coils"/>
    </source>
</evidence>
<gene>
    <name evidence="12" type="ORF">CLV58_110139</name>
</gene>
<keyword evidence="5" id="KW-0067">ATP-binding</keyword>
<accession>A0A2T0SW87</accession>
<evidence type="ECO:0000256" key="7">
    <source>
        <dbReference type="ARBA" id="ARBA00023136"/>
    </source>
</evidence>
<evidence type="ECO:0000313" key="13">
    <source>
        <dbReference type="Proteomes" id="UP000238375"/>
    </source>
</evidence>
<dbReference type="InterPro" id="IPR003856">
    <property type="entry name" value="LPS_length_determ_N"/>
</dbReference>
<evidence type="ECO:0000256" key="4">
    <source>
        <dbReference type="ARBA" id="ARBA00022741"/>
    </source>
</evidence>
<dbReference type="InterPro" id="IPR027417">
    <property type="entry name" value="P-loop_NTPase"/>
</dbReference>
<keyword evidence="4" id="KW-0547">Nucleotide-binding</keyword>
<evidence type="ECO:0000259" key="10">
    <source>
        <dbReference type="Pfam" id="PF02706"/>
    </source>
</evidence>
<dbReference type="AlphaFoldDB" id="A0A2T0SW87"/>
<keyword evidence="2" id="KW-1003">Cell membrane</keyword>
<sequence length="764" mass="84798">MAKSSQSYVPYQVVEPTNSSAMAHLQPFLQRWPWFVASLVVALAGAYVYLLYQQPIYRTKASLMLQDEKRGSEQSNPLKELETYSPKKVVENELEVLKSSSLMGRVVDNLNLTSKYLRQTSFGKREIYANSPVIVTVVQGNDALYKQPVQLDFVDNKTVRIDEKNYPLNQLASTPYGELRIVTRRPVSDTTESIFLQAMPRAAAIGNYLGKLKAEPTSKTSTVINLTLDDAVPEKGEAVLTGLIQEYNQAAVLDKNKVAASTLKFVEERLRMVSGELSSVERDVESYKSSQGITDLSSQATALVETARQNDAQLNQINIQLASLNDLQKFINNSSGKRSSTPATLGLTDATLLGQINKLSDLELERETKASTTSEENPMLVTLDKQIRNTKANISQNIETMKSQLENSQREYSGKSQQTETSIRAIPQQERALVNITRQQGIKNDLYTYLLKKREELAVLFAATQADSRVVDLPAAGSAPVKPVGAVMYALFGLVGLLVPTALIAGKSAVNTKVTRRLDVEDMTHVPILGEVMNKRKRDVMVVGQNMQSVIAEQIRTIRTNLQIGNVDLTASQVILFTSSISGEGKSFVSLNLGASMAMLKQPTVILEMDLRMPRLHQVFGIDNSVGLSNYLNGDATLDEILQPVPGHPNYFIIPSGPLPPNPSELLSGLEVRTLMSELRERFRYIMVDAPPIGIVTDAQLLAPMADSTLFVVRHGLTPKHCLKILDKMHKEQRFQNLSIILNAVERGNSYHYSHQYKNSYSYR</sequence>
<dbReference type="PANTHER" id="PTHR32309">
    <property type="entry name" value="TYROSINE-PROTEIN KINASE"/>
    <property type="match status" value="1"/>
</dbReference>
<keyword evidence="8" id="KW-0175">Coiled coil</keyword>
<keyword evidence="6 9" id="KW-1133">Transmembrane helix</keyword>
<feature type="transmembrane region" description="Helical" evidence="9">
    <location>
        <begin position="486"/>
        <end position="506"/>
    </location>
</feature>
<dbReference type="GO" id="GO:0005524">
    <property type="term" value="F:ATP binding"/>
    <property type="evidence" value="ECO:0007669"/>
    <property type="project" value="UniProtKB-KW"/>
</dbReference>
<evidence type="ECO:0000256" key="2">
    <source>
        <dbReference type="ARBA" id="ARBA00022475"/>
    </source>
</evidence>
<dbReference type="InterPro" id="IPR050445">
    <property type="entry name" value="Bact_polysacc_biosynth/exp"/>
</dbReference>
<dbReference type="InterPro" id="IPR032807">
    <property type="entry name" value="GNVR"/>
</dbReference>
<dbReference type="OrthoDB" id="9794577at2"/>
<feature type="domain" description="Polysaccharide chain length determinant N-terminal" evidence="10">
    <location>
        <begin position="30"/>
        <end position="110"/>
    </location>
</feature>
<evidence type="ECO:0000256" key="1">
    <source>
        <dbReference type="ARBA" id="ARBA00004651"/>
    </source>
</evidence>
<dbReference type="Pfam" id="PF13807">
    <property type="entry name" value="GNVR"/>
    <property type="match status" value="1"/>
</dbReference>
<keyword evidence="7 9" id="KW-0472">Membrane</keyword>
<proteinExistence type="predicted"/>
<evidence type="ECO:0000256" key="9">
    <source>
        <dbReference type="SAM" id="Phobius"/>
    </source>
</evidence>
<evidence type="ECO:0000259" key="11">
    <source>
        <dbReference type="Pfam" id="PF13807"/>
    </source>
</evidence>
<feature type="domain" description="Tyrosine-protein kinase G-rich" evidence="11">
    <location>
        <begin position="430"/>
        <end position="507"/>
    </location>
</feature>
<dbReference type="Pfam" id="PF02706">
    <property type="entry name" value="Wzz"/>
    <property type="match status" value="1"/>
</dbReference>
<organism evidence="12 13">
    <name type="scientific">Spirosoma oryzae</name>
    <dbReference type="NCBI Taxonomy" id="1469603"/>
    <lineage>
        <taxon>Bacteria</taxon>
        <taxon>Pseudomonadati</taxon>
        <taxon>Bacteroidota</taxon>
        <taxon>Cytophagia</taxon>
        <taxon>Cytophagales</taxon>
        <taxon>Cytophagaceae</taxon>
        <taxon>Spirosoma</taxon>
    </lineage>
</organism>
<reference evidence="12 13" key="1">
    <citation type="submission" date="2018-03" db="EMBL/GenBank/DDBJ databases">
        <title>Genomic Encyclopedia of Archaeal and Bacterial Type Strains, Phase II (KMG-II): from individual species to whole genera.</title>
        <authorList>
            <person name="Goeker M."/>
        </authorList>
    </citation>
    <scope>NUCLEOTIDE SEQUENCE [LARGE SCALE GENOMIC DNA]</scope>
    <source>
        <strain evidence="12 13">DSM 28354</strain>
    </source>
</reference>
<evidence type="ECO:0000256" key="6">
    <source>
        <dbReference type="ARBA" id="ARBA00022989"/>
    </source>
</evidence>
<dbReference type="SUPFAM" id="SSF52540">
    <property type="entry name" value="P-loop containing nucleoside triphosphate hydrolases"/>
    <property type="match status" value="1"/>
</dbReference>
<dbReference type="RefSeq" id="WP_106138389.1">
    <property type="nucleotide sequence ID" value="NZ_PVTE01000010.1"/>
</dbReference>
<name>A0A2T0SW87_9BACT</name>